<evidence type="ECO:0000256" key="2">
    <source>
        <dbReference type="ARBA" id="ARBA00022679"/>
    </source>
</evidence>
<proteinExistence type="predicted"/>
<feature type="domain" description="Methyltransferase" evidence="5">
    <location>
        <begin position="133"/>
        <end position="226"/>
    </location>
</feature>
<evidence type="ECO:0000259" key="5">
    <source>
        <dbReference type="Pfam" id="PF13649"/>
    </source>
</evidence>
<accession>A0ABU0X0G8</accession>
<name>A0ABU0X0G8_9PSEU</name>
<dbReference type="PANTHER" id="PTHR43591">
    <property type="entry name" value="METHYLTRANSFERASE"/>
    <property type="match status" value="1"/>
</dbReference>
<dbReference type="Gene3D" id="3.40.50.150">
    <property type="entry name" value="Vaccinia Virus protein VP39"/>
    <property type="match status" value="1"/>
</dbReference>
<dbReference type="InterPro" id="IPR029063">
    <property type="entry name" value="SAM-dependent_MTases_sf"/>
</dbReference>
<dbReference type="InterPro" id="IPR041698">
    <property type="entry name" value="Methyltransf_25"/>
</dbReference>
<evidence type="ECO:0000256" key="3">
    <source>
        <dbReference type="ARBA" id="ARBA00022691"/>
    </source>
</evidence>
<evidence type="ECO:0000256" key="4">
    <source>
        <dbReference type="SAM" id="MobiDB-lite"/>
    </source>
</evidence>
<dbReference type="GO" id="GO:0008168">
    <property type="term" value="F:methyltransferase activity"/>
    <property type="evidence" value="ECO:0007669"/>
    <property type="project" value="UniProtKB-KW"/>
</dbReference>
<evidence type="ECO:0000313" key="6">
    <source>
        <dbReference type="EMBL" id="MDQ2585092.1"/>
    </source>
</evidence>
<dbReference type="SUPFAM" id="SSF53335">
    <property type="entry name" value="S-adenosyl-L-methionine-dependent methyltransferases"/>
    <property type="match status" value="1"/>
</dbReference>
<reference evidence="6 7" key="1">
    <citation type="submission" date="2017-06" db="EMBL/GenBank/DDBJ databases">
        <title>Cultured bacterium strain Saccharothrix yanglingensis Hhs.015.</title>
        <authorList>
            <person name="Xia Y."/>
        </authorList>
    </citation>
    <scope>NUCLEOTIDE SEQUENCE [LARGE SCALE GENOMIC DNA]</scope>
    <source>
        <strain evidence="6 7">Hhs.015</strain>
    </source>
</reference>
<evidence type="ECO:0000256" key="1">
    <source>
        <dbReference type="ARBA" id="ARBA00022603"/>
    </source>
</evidence>
<keyword evidence="1 6" id="KW-0489">Methyltransferase</keyword>
<dbReference type="PROSITE" id="PS01184">
    <property type="entry name" value="UBIE_2"/>
    <property type="match status" value="1"/>
</dbReference>
<sequence length="355" mass="38445">MRGPAASAAAPPPAWPRRLPRRGPVLVPRNGPFLAVTGTGLPADDLLKPDGAVKVSRSGGSAPVSEDRPIADSYNDHNPLFHALRHVGWGDLVNIGWFTAPTLPLLLGGLGPFQRRLLRRSLSLLDARPGHRVLDACCGRGLSTAVLGRAGCDALGVDVQPEQVAQARRRFGDAPNTRFEVADVAALPVADASVDRVHCLEAAFHLGPEGRRAFLAECSRVLRPGGRLVLVDLTWRDPDPGTIDLVDPHRVVRTTWSFTEVEPVGRYPVRAREAGFAVRAAHDWTRHVLGLPLRLAGPALRLAATSVGRRAVCLRWPGLRELTEDDWRRVSDNVRAHVPFAAACRYSALVLDKPA</sequence>
<gene>
    <name evidence="6" type="ORF">CKY47_14100</name>
</gene>
<dbReference type="PANTHER" id="PTHR43591:SF24">
    <property type="entry name" value="2-METHOXY-6-POLYPRENYL-1,4-BENZOQUINOL METHYLASE, MITOCHONDRIAL"/>
    <property type="match status" value="1"/>
</dbReference>
<keyword evidence="3" id="KW-0949">S-adenosyl-L-methionine</keyword>
<dbReference type="GO" id="GO:0032259">
    <property type="term" value="P:methylation"/>
    <property type="evidence" value="ECO:0007669"/>
    <property type="project" value="UniProtKB-KW"/>
</dbReference>
<protein>
    <submittedName>
        <fullName evidence="6">SAM-dependent methyltransferase</fullName>
    </submittedName>
</protein>
<dbReference type="Proteomes" id="UP001225605">
    <property type="component" value="Unassembled WGS sequence"/>
</dbReference>
<organism evidence="6 7">
    <name type="scientific">Saccharothrix yanglingensis</name>
    <dbReference type="NCBI Taxonomy" id="659496"/>
    <lineage>
        <taxon>Bacteria</taxon>
        <taxon>Bacillati</taxon>
        <taxon>Actinomycetota</taxon>
        <taxon>Actinomycetes</taxon>
        <taxon>Pseudonocardiales</taxon>
        <taxon>Pseudonocardiaceae</taxon>
        <taxon>Saccharothrix</taxon>
    </lineage>
</organism>
<comment type="caution">
    <text evidence="6">The sequence shown here is derived from an EMBL/GenBank/DDBJ whole genome shotgun (WGS) entry which is preliminary data.</text>
</comment>
<keyword evidence="7" id="KW-1185">Reference proteome</keyword>
<evidence type="ECO:0000313" key="7">
    <source>
        <dbReference type="Proteomes" id="UP001225605"/>
    </source>
</evidence>
<dbReference type="EMBL" id="NSDM01000005">
    <property type="protein sequence ID" value="MDQ2585092.1"/>
    <property type="molecule type" value="Genomic_DNA"/>
</dbReference>
<feature type="region of interest" description="Disordered" evidence="4">
    <location>
        <begin position="1"/>
        <end position="23"/>
    </location>
</feature>
<dbReference type="InterPro" id="IPR023576">
    <property type="entry name" value="UbiE/COQ5_MeTrFase_CS"/>
</dbReference>
<dbReference type="Pfam" id="PF13649">
    <property type="entry name" value="Methyltransf_25"/>
    <property type="match status" value="1"/>
</dbReference>
<keyword evidence="2" id="KW-0808">Transferase</keyword>
<dbReference type="CDD" id="cd02440">
    <property type="entry name" value="AdoMet_MTases"/>
    <property type="match status" value="1"/>
</dbReference>